<dbReference type="KEGG" id="spu:115925552"/>
<evidence type="ECO:0000313" key="2">
    <source>
        <dbReference type="EnsemblMetazoa" id="XP_030845537"/>
    </source>
</evidence>
<evidence type="ECO:0000313" key="3">
    <source>
        <dbReference type="Proteomes" id="UP000007110"/>
    </source>
</evidence>
<dbReference type="InterPro" id="IPR055577">
    <property type="entry name" value="DUF7153"/>
</dbReference>
<evidence type="ECO:0000259" key="1">
    <source>
        <dbReference type="Pfam" id="PF23672"/>
    </source>
</evidence>
<dbReference type="InParanoid" id="A0A7M7P3N0"/>
<proteinExistence type="predicted"/>
<reference evidence="2" key="2">
    <citation type="submission" date="2021-01" db="UniProtKB">
        <authorList>
            <consortium name="EnsemblMetazoa"/>
        </authorList>
    </citation>
    <scope>IDENTIFICATION</scope>
</reference>
<dbReference type="Proteomes" id="UP000007110">
    <property type="component" value="Unassembled WGS sequence"/>
</dbReference>
<reference evidence="3" key="1">
    <citation type="submission" date="2015-02" db="EMBL/GenBank/DDBJ databases">
        <title>Genome sequencing for Strongylocentrotus purpuratus.</title>
        <authorList>
            <person name="Murali S."/>
            <person name="Liu Y."/>
            <person name="Vee V."/>
            <person name="English A."/>
            <person name="Wang M."/>
            <person name="Skinner E."/>
            <person name="Han Y."/>
            <person name="Muzny D.M."/>
            <person name="Worley K.C."/>
            <person name="Gibbs R.A."/>
        </authorList>
    </citation>
    <scope>NUCLEOTIDE SEQUENCE</scope>
</reference>
<feature type="domain" description="DUF7153" evidence="1">
    <location>
        <begin position="43"/>
        <end position="212"/>
    </location>
</feature>
<dbReference type="OrthoDB" id="9998683at2759"/>
<dbReference type="PANTHER" id="PTHR22198">
    <property type="entry name" value="FERM DOMAIN-CONTAINING PROTEIN"/>
    <property type="match status" value="1"/>
</dbReference>
<protein>
    <recommendedName>
        <fullName evidence="1">DUF7153 domain-containing protein</fullName>
    </recommendedName>
</protein>
<accession>A0A7M7P3N0</accession>
<name>A0A7M7P3N0_STRPU</name>
<dbReference type="Pfam" id="PF23672">
    <property type="entry name" value="DUF7153"/>
    <property type="match status" value="1"/>
</dbReference>
<keyword evidence="3" id="KW-1185">Reference proteome</keyword>
<dbReference type="RefSeq" id="XP_030845537.1">
    <property type="nucleotide sequence ID" value="XM_030989677.1"/>
</dbReference>
<sequence>MSGNNNYAVVINFYEKVDPPPTFPTFVDGWHNLGKFVKKLDYFVATQLHSNVDPNGKFKYMNYATFNDTNQVVIKDMTQPTPELLQALGESHGPPGLQTNYPGGYHESLTSGGAIAPDLPAKPASYFLISGFKASSDIDSLDVEKDIELLTGLDIIKDASSTGGKFQVGPWALYRRFTPAIPFKPYDFVFRLELQGLESDLEPAKELVQKLNQAPTVDGIERSITDLYKIDQKDVVSHD</sequence>
<dbReference type="EnsemblMetazoa" id="XM_030989677">
    <property type="protein sequence ID" value="XP_030845537"/>
    <property type="gene ID" value="LOC115925552"/>
</dbReference>
<dbReference type="GeneID" id="115925552"/>
<dbReference type="AlphaFoldDB" id="A0A7M7P3N0"/>
<organism evidence="2 3">
    <name type="scientific">Strongylocentrotus purpuratus</name>
    <name type="common">Purple sea urchin</name>
    <dbReference type="NCBI Taxonomy" id="7668"/>
    <lineage>
        <taxon>Eukaryota</taxon>
        <taxon>Metazoa</taxon>
        <taxon>Echinodermata</taxon>
        <taxon>Eleutherozoa</taxon>
        <taxon>Echinozoa</taxon>
        <taxon>Echinoidea</taxon>
        <taxon>Euechinoidea</taxon>
        <taxon>Echinacea</taxon>
        <taxon>Camarodonta</taxon>
        <taxon>Echinidea</taxon>
        <taxon>Strongylocentrotidae</taxon>
        <taxon>Strongylocentrotus</taxon>
    </lineage>
</organism>
<dbReference type="PANTHER" id="PTHR22198:SF1">
    <property type="entry name" value="FERM DOMAIN-CONTAINING PROTEIN"/>
    <property type="match status" value="1"/>
</dbReference>